<protein>
    <submittedName>
        <fullName evidence="1">Uncharacterized protein</fullName>
    </submittedName>
</protein>
<organism evidence="1">
    <name type="scientific">viral metagenome</name>
    <dbReference type="NCBI Taxonomy" id="1070528"/>
    <lineage>
        <taxon>unclassified sequences</taxon>
        <taxon>metagenomes</taxon>
        <taxon>organismal metagenomes</taxon>
    </lineage>
</organism>
<evidence type="ECO:0000313" key="1">
    <source>
        <dbReference type="EMBL" id="QJA78309.1"/>
    </source>
</evidence>
<gene>
    <name evidence="1" type="ORF">MM415A01084_0006</name>
</gene>
<dbReference type="AlphaFoldDB" id="A0A6M3K912"/>
<proteinExistence type="predicted"/>
<accession>A0A6M3K912</accession>
<dbReference type="EMBL" id="MT142331">
    <property type="protein sequence ID" value="QJA78309.1"/>
    <property type="molecule type" value="Genomic_DNA"/>
</dbReference>
<reference evidence="1" key="1">
    <citation type="submission" date="2020-03" db="EMBL/GenBank/DDBJ databases">
        <title>The deep terrestrial virosphere.</title>
        <authorList>
            <person name="Holmfeldt K."/>
            <person name="Nilsson E."/>
            <person name="Simone D."/>
            <person name="Lopez-Fernandez M."/>
            <person name="Wu X."/>
            <person name="de Brujin I."/>
            <person name="Lundin D."/>
            <person name="Andersson A."/>
            <person name="Bertilsson S."/>
            <person name="Dopson M."/>
        </authorList>
    </citation>
    <scope>NUCLEOTIDE SEQUENCE</scope>
    <source>
        <strain evidence="1">MM415A01084</strain>
    </source>
</reference>
<name>A0A6M3K912_9ZZZZ</name>
<sequence>MDATTQRDSAAAFERTGYHFYRGDSDSSGNLRRLDKLDWSAALVLIQRHTGWILAKDAAEPDPRQLVLVPDDAPIHQPPRGTPE</sequence>